<keyword evidence="1 3" id="KW-0489">Methyltransferase</keyword>
<organism evidence="3 4">
    <name type="scientific">Bacterioplanoides pacificum</name>
    <dbReference type="NCBI Taxonomy" id="1171596"/>
    <lineage>
        <taxon>Bacteria</taxon>
        <taxon>Pseudomonadati</taxon>
        <taxon>Pseudomonadota</taxon>
        <taxon>Gammaproteobacteria</taxon>
        <taxon>Oceanospirillales</taxon>
        <taxon>Oceanospirillaceae</taxon>
        <taxon>Bacterioplanoides</taxon>
    </lineage>
</organism>
<evidence type="ECO:0000256" key="2">
    <source>
        <dbReference type="ARBA" id="ARBA00022679"/>
    </source>
</evidence>
<evidence type="ECO:0000313" key="3">
    <source>
        <dbReference type="EMBL" id="MFC3679047.1"/>
    </source>
</evidence>
<evidence type="ECO:0000256" key="1">
    <source>
        <dbReference type="ARBA" id="ARBA00022603"/>
    </source>
</evidence>
<proteinExistence type="predicted"/>
<dbReference type="Proteomes" id="UP001595722">
    <property type="component" value="Unassembled WGS sequence"/>
</dbReference>
<reference evidence="4" key="1">
    <citation type="journal article" date="2019" name="Int. J. Syst. Evol. Microbiol.">
        <title>The Global Catalogue of Microorganisms (GCM) 10K type strain sequencing project: providing services to taxonomists for standard genome sequencing and annotation.</title>
        <authorList>
            <consortium name="The Broad Institute Genomics Platform"/>
            <consortium name="The Broad Institute Genome Sequencing Center for Infectious Disease"/>
            <person name="Wu L."/>
            <person name="Ma J."/>
        </authorList>
    </citation>
    <scope>NUCLEOTIDE SEQUENCE [LARGE SCALE GENOMIC DNA]</scope>
    <source>
        <strain evidence="4">KCTC 42424</strain>
    </source>
</reference>
<dbReference type="SUPFAM" id="SSF53335">
    <property type="entry name" value="S-adenosyl-L-methionine-dependent methyltransferases"/>
    <property type="match status" value="1"/>
</dbReference>
<protein>
    <submittedName>
        <fullName evidence="3">Class I SAM-dependent methyltransferase</fullName>
    </submittedName>
</protein>
<keyword evidence="4" id="KW-1185">Reference proteome</keyword>
<accession>A0ABV7VQR1</accession>
<sequence length="215" mass="23312">MSVGETPDARLLQALLLPGAGLKQQLSQSLLLWLLDIDAERVQLDVAQISAFWQRLPYWAFAWAGGRLLAQYILDHPELVRGKRVLDFGCGSGLVGIAAAKAGARQVWVADLDDNALLAAAHNAGLNQVELMAVDAQAGWPPVDVLLASDVLYDISSSADLRQLMLQIPDWLLAENPQVAPDWVTLRPLYQAVCSTLPAIGDFDDAVTLTVYGRT</sequence>
<dbReference type="PANTHER" id="PTHR43648:SF1">
    <property type="entry name" value="ELECTRON TRANSFER FLAVOPROTEIN BETA SUBUNIT LYSINE METHYLTRANSFERASE"/>
    <property type="match status" value="1"/>
</dbReference>
<dbReference type="EMBL" id="JBHRYB010000001">
    <property type="protein sequence ID" value="MFC3679047.1"/>
    <property type="molecule type" value="Genomic_DNA"/>
</dbReference>
<name>A0ABV7VQR1_9GAMM</name>
<evidence type="ECO:0000313" key="4">
    <source>
        <dbReference type="Proteomes" id="UP001595722"/>
    </source>
</evidence>
<comment type="caution">
    <text evidence="3">The sequence shown here is derived from an EMBL/GenBank/DDBJ whole genome shotgun (WGS) entry which is preliminary data.</text>
</comment>
<dbReference type="Gene3D" id="3.40.50.150">
    <property type="entry name" value="Vaccinia Virus protein VP39"/>
    <property type="match status" value="1"/>
</dbReference>
<dbReference type="InterPro" id="IPR029063">
    <property type="entry name" value="SAM-dependent_MTases_sf"/>
</dbReference>
<gene>
    <name evidence="3" type="ORF">ACFOMG_02830</name>
</gene>
<dbReference type="Pfam" id="PF06325">
    <property type="entry name" value="PrmA"/>
    <property type="match status" value="1"/>
</dbReference>
<dbReference type="GO" id="GO:0008168">
    <property type="term" value="F:methyltransferase activity"/>
    <property type="evidence" value="ECO:0007669"/>
    <property type="project" value="UniProtKB-KW"/>
</dbReference>
<keyword evidence="2" id="KW-0808">Transferase</keyword>
<dbReference type="PANTHER" id="PTHR43648">
    <property type="entry name" value="ELECTRON TRANSFER FLAVOPROTEIN BETA SUBUNIT LYSINE METHYLTRANSFERASE"/>
    <property type="match status" value="1"/>
</dbReference>
<dbReference type="InterPro" id="IPR050078">
    <property type="entry name" value="Ribosomal_L11_MeTrfase_PrmA"/>
</dbReference>
<dbReference type="GO" id="GO:0032259">
    <property type="term" value="P:methylation"/>
    <property type="evidence" value="ECO:0007669"/>
    <property type="project" value="UniProtKB-KW"/>
</dbReference>
<dbReference type="RefSeq" id="WP_376864659.1">
    <property type="nucleotide sequence ID" value="NZ_JBHRYB010000001.1"/>
</dbReference>